<dbReference type="AlphaFoldDB" id="A0A2H1I694"/>
<dbReference type="EMBL" id="FXZE01000002">
    <property type="protein sequence ID" value="SMX70646.1"/>
    <property type="molecule type" value="Genomic_DNA"/>
</dbReference>
<keyword evidence="2" id="KW-1185">Reference proteome</keyword>
<name>A0A2H1I694_9MICO</name>
<sequence length="112" mass="11710">METVLTQLEISLDLITELASRVKGRFVVNAAPALPLPAEVVDRGDLIIVDEAEYALLPQLKSSVGAEAVMDFAAQPEFRALEHCIAAADASAPRAEASASAAATSTTRTNST</sequence>
<dbReference type="Proteomes" id="UP000234342">
    <property type="component" value="Unassembled WGS sequence"/>
</dbReference>
<reference evidence="2" key="1">
    <citation type="submission" date="2017-03" db="EMBL/GenBank/DDBJ databases">
        <authorList>
            <person name="Monnet C."/>
        </authorList>
    </citation>
    <scope>NUCLEOTIDE SEQUENCE [LARGE SCALE GENOMIC DNA]</scope>
    <source>
        <strain evidence="2">P10</strain>
    </source>
</reference>
<protein>
    <submittedName>
        <fullName evidence="1">Uncharacterized protein</fullName>
    </submittedName>
</protein>
<evidence type="ECO:0000313" key="2">
    <source>
        <dbReference type="Proteomes" id="UP000234342"/>
    </source>
</evidence>
<organism evidence="1 2">
    <name type="scientific">Brevibacterium antiquum</name>
    <dbReference type="NCBI Taxonomy" id="234835"/>
    <lineage>
        <taxon>Bacteria</taxon>
        <taxon>Bacillati</taxon>
        <taxon>Actinomycetota</taxon>
        <taxon>Actinomycetes</taxon>
        <taxon>Micrococcales</taxon>
        <taxon>Brevibacteriaceae</taxon>
        <taxon>Brevibacterium</taxon>
    </lineage>
</organism>
<proteinExistence type="predicted"/>
<gene>
    <name evidence="1" type="ORF">BANT10_00616</name>
</gene>
<dbReference type="RefSeq" id="WP_180957272.1">
    <property type="nucleotide sequence ID" value="NZ_FXZE01000002.1"/>
</dbReference>
<accession>A0A2H1I694</accession>
<evidence type="ECO:0000313" key="1">
    <source>
        <dbReference type="EMBL" id="SMX70646.1"/>
    </source>
</evidence>